<dbReference type="Gene3D" id="3.40.50.300">
    <property type="entry name" value="P-loop containing nucleotide triphosphate hydrolases"/>
    <property type="match status" value="1"/>
</dbReference>
<reference evidence="2 3" key="1">
    <citation type="submission" date="2011-08" db="EMBL/GenBank/DDBJ databases">
        <title>The Genome Sequence of Clostridium orbiscindens 1_3_50AFAA.</title>
        <authorList>
            <consortium name="The Broad Institute Genome Sequencing Platform"/>
            <person name="Earl A."/>
            <person name="Ward D."/>
            <person name="Feldgarden M."/>
            <person name="Gevers D."/>
            <person name="Daigneault M."/>
            <person name="Strauss J."/>
            <person name="Allen-Vercoe E."/>
            <person name="Young S.K."/>
            <person name="Zeng Q."/>
            <person name="Gargeya S."/>
            <person name="Fitzgerald M."/>
            <person name="Haas B."/>
            <person name="Abouelleil A."/>
            <person name="Alvarado L."/>
            <person name="Arachchi H.M."/>
            <person name="Berlin A."/>
            <person name="Brown A."/>
            <person name="Chapman S.B."/>
            <person name="Chen Z."/>
            <person name="Dunbar C."/>
            <person name="Freedman E."/>
            <person name="Gearin G."/>
            <person name="Gellesch M."/>
            <person name="Goldberg J."/>
            <person name="Griggs A."/>
            <person name="Gujja S."/>
            <person name="Heiman D."/>
            <person name="Howarth C."/>
            <person name="Larson L."/>
            <person name="Lui A."/>
            <person name="MacDonald P.J.P."/>
            <person name="Montmayeur A."/>
            <person name="Murphy C."/>
            <person name="Neiman D."/>
            <person name="Pearson M."/>
            <person name="Priest M."/>
            <person name="Roberts A."/>
            <person name="Saif S."/>
            <person name="Shea T."/>
            <person name="Shenoy N."/>
            <person name="Sisk P."/>
            <person name="Stolte C."/>
            <person name="Sykes S."/>
            <person name="Wortman J."/>
            <person name="Nusbaum C."/>
            <person name="Birren B."/>
        </authorList>
    </citation>
    <scope>NUCLEOTIDE SEQUENCE [LARGE SCALE GENOMIC DNA]</scope>
    <source>
        <strain evidence="2 3">1_3_50AFAA</strain>
    </source>
</reference>
<keyword evidence="3" id="KW-1185">Reference proteome</keyword>
<dbReference type="RefSeq" id="WP_044941035.1">
    <property type="nucleotide sequence ID" value="NZ_KN174163.1"/>
</dbReference>
<dbReference type="InterPro" id="IPR027417">
    <property type="entry name" value="P-loop_NTPase"/>
</dbReference>
<feature type="domain" description="ATPase AAA-type core" evidence="1">
    <location>
        <begin position="45"/>
        <end position="342"/>
    </location>
</feature>
<dbReference type="GO" id="GO:0016887">
    <property type="term" value="F:ATP hydrolysis activity"/>
    <property type="evidence" value="ECO:0007669"/>
    <property type="project" value="InterPro"/>
</dbReference>
<accession>A0A096CLC4</accession>
<dbReference type="SUPFAM" id="SSF52540">
    <property type="entry name" value="P-loop containing nucleoside triphosphate hydrolases"/>
    <property type="match status" value="1"/>
</dbReference>
<proteinExistence type="predicted"/>
<evidence type="ECO:0000313" key="3">
    <source>
        <dbReference type="Proteomes" id="UP000029585"/>
    </source>
</evidence>
<dbReference type="EMBL" id="ADLO01000056">
    <property type="protein sequence ID" value="KGF55617.1"/>
    <property type="molecule type" value="Genomic_DNA"/>
</dbReference>
<evidence type="ECO:0000259" key="1">
    <source>
        <dbReference type="Pfam" id="PF13304"/>
    </source>
</evidence>
<dbReference type="Proteomes" id="UP000029585">
    <property type="component" value="Unassembled WGS sequence"/>
</dbReference>
<name>A0A096CLC4_FLAPL</name>
<organism evidence="2 3">
    <name type="scientific">Flavonifractor plautii 1_3_50AFAA</name>
    <dbReference type="NCBI Taxonomy" id="742738"/>
    <lineage>
        <taxon>Bacteria</taxon>
        <taxon>Bacillati</taxon>
        <taxon>Bacillota</taxon>
        <taxon>Clostridia</taxon>
        <taxon>Eubacteriales</taxon>
        <taxon>Oscillospiraceae</taxon>
        <taxon>Flavonifractor</taxon>
    </lineage>
</organism>
<dbReference type="Pfam" id="PF13304">
    <property type="entry name" value="AAA_21"/>
    <property type="match status" value="1"/>
</dbReference>
<protein>
    <recommendedName>
        <fullName evidence="1">ATPase AAA-type core domain-containing protein</fullName>
    </recommendedName>
</protein>
<dbReference type="GO" id="GO:0005524">
    <property type="term" value="F:ATP binding"/>
    <property type="evidence" value="ECO:0007669"/>
    <property type="project" value="InterPro"/>
</dbReference>
<dbReference type="PANTHER" id="PTHR40396">
    <property type="entry name" value="ATPASE-LIKE PROTEIN"/>
    <property type="match status" value="1"/>
</dbReference>
<dbReference type="PANTHER" id="PTHR40396:SF1">
    <property type="entry name" value="ATPASE AAA-TYPE CORE DOMAIN-CONTAINING PROTEIN"/>
    <property type="match status" value="1"/>
</dbReference>
<dbReference type="AlphaFoldDB" id="A0A096CLC4"/>
<sequence length="398" mass="44993">MLIQFSVENYLSIKDKVVLSLLSSRDNEHPEHLIADGNKNYLKSAVIYGANASGKSNVLNAFWFMVNYVLTSHNQQLHKTIARSPFKFDPETPARPSSFEVIFTTEGVRYAYGFSVTDKAVTEEYLYYYPNGRQALIFERKNTKDFRFTVDVDEQNTLKERTSANKLYLSVASNWSYAKVIPVLEWFASCQIITKNSVADAYGIEAEQLKDDDYRRVIASMLRVADLGIQALQMRDSDPAPSQRSDIFANIDAIHTVHDANGNACSYALNMAEESDGTNSYFKLIGVVKKALDQGTLLVADEMDAHLHPLLTKHLVSLFDSTEFNPKGAQLIFTSHSTNLLDLDFLRRDQIWFTEKDEQTAATDLFSLYDFSIRKDTKVEKGYLIGRFGAIPFIKGGL</sequence>
<dbReference type="HOGENOM" id="CLU_046693_2_0_9"/>
<dbReference type="eggNOG" id="COG1106">
    <property type="taxonomic scope" value="Bacteria"/>
</dbReference>
<gene>
    <name evidence="2" type="ORF">HMPREF9460_01930</name>
</gene>
<dbReference type="InterPro" id="IPR003959">
    <property type="entry name" value="ATPase_AAA_core"/>
</dbReference>
<dbReference type="PATRIC" id="fig|742738.3.peg.1983"/>
<comment type="caution">
    <text evidence="2">The sequence shown here is derived from an EMBL/GenBank/DDBJ whole genome shotgun (WGS) entry which is preliminary data.</text>
</comment>
<evidence type="ECO:0000313" key="2">
    <source>
        <dbReference type="EMBL" id="KGF55617.1"/>
    </source>
</evidence>